<name>A0A2A9FBL6_9PSEU</name>
<dbReference type="EMBL" id="PDJK01000002">
    <property type="protein sequence ID" value="PFG47890.1"/>
    <property type="molecule type" value="Genomic_DNA"/>
</dbReference>
<dbReference type="RefSeq" id="WP_098511903.1">
    <property type="nucleotide sequence ID" value="NZ_JBIAKZ010000024.1"/>
</dbReference>
<reference evidence="2 3" key="1">
    <citation type="submission" date="2017-10" db="EMBL/GenBank/DDBJ databases">
        <title>Sequencing the genomes of 1000 actinobacteria strains.</title>
        <authorList>
            <person name="Klenk H.-P."/>
        </authorList>
    </citation>
    <scope>NUCLEOTIDE SEQUENCE [LARGE SCALE GENOMIC DNA]</scope>
    <source>
        <strain evidence="2 3">DSM 46092</strain>
    </source>
</reference>
<comment type="caution">
    <text evidence="2">The sequence shown here is derived from an EMBL/GenBank/DDBJ whole genome shotgun (WGS) entry which is preliminary data.</text>
</comment>
<accession>A0A2A9FBL6</accession>
<sequence>MLPVVLPPLRSWNEFLDAAMLEPTTSHASSRRADYGWHGAPWEEALQLAMDGWSVPLEETDVTVGELRESAGLSHAVTLLEPTWDVTGSEVDVGAYLSGVPECMVDAVPRQISRRGKVITFLVPGGYSNTIGHYVIINRGLALAALCTAIIDAGHSVEIWSGFCGTLHVSKMEQRFSGVARVIAAGEPFDVGRLIFAVAHPAMLRRLWFGVWDAQPKRVAAAMQTDHYGGPPYTCQARDLPEEIHDPYVFPYLTETDRQWDDLPSALAWARQMFRELELIQE</sequence>
<protein>
    <recommendedName>
        <fullName evidence="1">DUF7192 domain-containing protein</fullName>
    </recommendedName>
</protein>
<feature type="domain" description="DUF7192" evidence="1">
    <location>
        <begin position="29"/>
        <end position="254"/>
    </location>
</feature>
<evidence type="ECO:0000313" key="3">
    <source>
        <dbReference type="Proteomes" id="UP000243542"/>
    </source>
</evidence>
<dbReference type="InterPro" id="IPR055616">
    <property type="entry name" value="DUF7192"/>
</dbReference>
<dbReference type="Pfam" id="PF23822">
    <property type="entry name" value="DUF7192"/>
    <property type="match status" value="1"/>
</dbReference>
<dbReference type="AlphaFoldDB" id="A0A2A9FBL6"/>
<dbReference type="Proteomes" id="UP000243542">
    <property type="component" value="Unassembled WGS sequence"/>
</dbReference>
<evidence type="ECO:0000259" key="1">
    <source>
        <dbReference type="Pfam" id="PF23822"/>
    </source>
</evidence>
<gene>
    <name evidence="2" type="ORF">ATK36_2951</name>
</gene>
<proteinExistence type="predicted"/>
<organism evidence="2 3">
    <name type="scientific">Amycolatopsis sulphurea</name>
    <dbReference type="NCBI Taxonomy" id="76022"/>
    <lineage>
        <taxon>Bacteria</taxon>
        <taxon>Bacillati</taxon>
        <taxon>Actinomycetota</taxon>
        <taxon>Actinomycetes</taxon>
        <taxon>Pseudonocardiales</taxon>
        <taxon>Pseudonocardiaceae</taxon>
        <taxon>Amycolatopsis</taxon>
    </lineage>
</organism>
<evidence type="ECO:0000313" key="2">
    <source>
        <dbReference type="EMBL" id="PFG47890.1"/>
    </source>
</evidence>
<keyword evidence="3" id="KW-1185">Reference proteome</keyword>